<dbReference type="PROSITE" id="PS51750">
    <property type="entry name" value="BRO_N"/>
    <property type="match status" value="1"/>
</dbReference>
<dbReference type="InterPro" id="IPR003497">
    <property type="entry name" value="BRO_N_domain"/>
</dbReference>
<dbReference type="PANTHER" id="PTHR36180:SF2">
    <property type="entry name" value="BRO FAMILY PROTEIN"/>
    <property type="match status" value="1"/>
</dbReference>
<dbReference type="RefSeq" id="WP_163314928.1">
    <property type="nucleotide sequence ID" value="NZ_JAAGAA010000002.1"/>
</dbReference>
<dbReference type="PANTHER" id="PTHR36180">
    <property type="entry name" value="DNA-BINDING PROTEIN-RELATED-RELATED"/>
    <property type="match status" value="1"/>
</dbReference>
<dbReference type="Proteomes" id="UP000482578">
    <property type="component" value="Unassembled WGS sequence"/>
</dbReference>
<name>A0A6B2KNC3_9NEIS</name>
<dbReference type="EMBL" id="JAAGAA010000002">
    <property type="protein sequence ID" value="NDV11658.1"/>
    <property type="molecule type" value="Genomic_DNA"/>
</dbReference>
<sequence>MSYTAQGASAPAIFSFDSHAVRAINRDGEIWFVASDVAAALEYRDAEVATRYLDDDEKGYTDLVYPSGAQSVIIINESGLYSLILKSRKQEAKRFKKWVTAEVLPAIRKTGGYQRAGQLAAVSALDTQPVSALTREAIDAQLSRVLAPAMLRWETHLREAALAAALAEFAVADLSALSEGDARRVLERLSETRSSATAWQAYRQAIAGEWERAYGISPLPPAISALSKALPEGRYLVDVSLGGCQVVDARGCTLVEAERMARMRSEMEAVAQLNRLLARRLGVLAGHSDVSCRELDTPLATFAEVISG</sequence>
<dbReference type="Pfam" id="PF02498">
    <property type="entry name" value="Bro-N"/>
    <property type="match status" value="1"/>
</dbReference>
<feature type="domain" description="Bro-N" evidence="1">
    <location>
        <begin position="10"/>
        <end position="111"/>
    </location>
</feature>
<comment type="caution">
    <text evidence="2">The sequence shown here is derived from an EMBL/GenBank/DDBJ whole genome shotgun (WGS) entry which is preliminary data.</text>
</comment>
<proteinExistence type="predicted"/>
<gene>
    <name evidence="2" type="ORF">GZH52_02450</name>
</gene>
<evidence type="ECO:0000313" key="2">
    <source>
        <dbReference type="EMBL" id="NDV11658.1"/>
    </source>
</evidence>
<evidence type="ECO:0000313" key="3">
    <source>
        <dbReference type="Proteomes" id="UP000482578"/>
    </source>
</evidence>
<dbReference type="SMART" id="SM01040">
    <property type="entry name" value="Bro-N"/>
    <property type="match status" value="1"/>
</dbReference>
<accession>A0A6B2KNC3</accession>
<organism evidence="2 3">
    <name type="scientific">Crenobacter caeni</name>
    <dbReference type="NCBI Taxonomy" id="2705474"/>
    <lineage>
        <taxon>Bacteria</taxon>
        <taxon>Pseudomonadati</taxon>
        <taxon>Pseudomonadota</taxon>
        <taxon>Betaproteobacteria</taxon>
        <taxon>Neisseriales</taxon>
        <taxon>Neisseriaceae</taxon>
        <taxon>Crenobacter</taxon>
    </lineage>
</organism>
<evidence type="ECO:0000259" key="1">
    <source>
        <dbReference type="PROSITE" id="PS51750"/>
    </source>
</evidence>
<protein>
    <recommendedName>
        <fullName evidence="1">Bro-N domain-containing protein</fullName>
    </recommendedName>
</protein>
<reference evidence="2 3" key="1">
    <citation type="submission" date="2020-02" db="EMBL/GenBank/DDBJ databases">
        <authorList>
            <person name="Yang Z."/>
        </authorList>
    </citation>
    <scope>NUCLEOTIDE SEQUENCE [LARGE SCALE GENOMIC DNA]</scope>
    <source>
        <strain evidence="2 3">HX-7-9</strain>
    </source>
</reference>
<dbReference type="AlphaFoldDB" id="A0A6B2KNC3"/>
<keyword evidence="3" id="KW-1185">Reference proteome</keyword>